<protein>
    <submittedName>
        <fullName evidence="3">Universal stress protein</fullName>
    </submittedName>
</protein>
<comment type="caution">
    <text evidence="3">The sequence shown here is derived from an EMBL/GenBank/DDBJ whole genome shotgun (WGS) entry which is preliminary data.</text>
</comment>
<dbReference type="InterPro" id="IPR006016">
    <property type="entry name" value="UspA"/>
</dbReference>
<organism evidence="3 4">
    <name type="scientific">Winogradskyella rapida</name>
    <dbReference type="NCBI Taxonomy" id="549701"/>
    <lineage>
        <taxon>Bacteria</taxon>
        <taxon>Pseudomonadati</taxon>
        <taxon>Bacteroidota</taxon>
        <taxon>Flavobacteriia</taxon>
        <taxon>Flavobacteriales</taxon>
        <taxon>Flavobacteriaceae</taxon>
        <taxon>Winogradskyella</taxon>
    </lineage>
</organism>
<evidence type="ECO:0000313" key="4">
    <source>
        <dbReference type="Proteomes" id="UP001597086"/>
    </source>
</evidence>
<dbReference type="PANTHER" id="PTHR31964">
    <property type="entry name" value="ADENINE NUCLEOTIDE ALPHA HYDROLASES-LIKE SUPERFAMILY PROTEIN"/>
    <property type="match status" value="1"/>
</dbReference>
<proteinExistence type="inferred from homology"/>
<feature type="domain" description="UspA" evidence="2">
    <location>
        <begin position="1"/>
        <end position="147"/>
    </location>
</feature>
<evidence type="ECO:0000256" key="1">
    <source>
        <dbReference type="ARBA" id="ARBA00008791"/>
    </source>
</evidence>
<evidence type="ECO:0000259" key="2">
    <source>
        <dbReference type="Pfam" id="PF00582"/>
    </source>
</evidence>
<dbReference type="RefSeq" id="WP_386116678.1">
    <property type="nucleotide sequence ID" value="NZ_JBHTKM010000063.1"/>
</dbReference>
<comment type="similarity">
    <text evidence="1">Belongs to the universal stress protein A family.</text>
</comment>
<dbReference type="Gene3D" id="3.40.50.12370">
    <property type="match status" value="1"/>
</dbReference>
<accession>A0ABW3KQW0</accession>
<dbReference type="SUPFAM" id="SSF52402">
    <property type="entry name" value="Adenine nucleotide alpha hydrolases-like"/>
    <property type="match status" value="2"/>
</dbReference>
<dbReference type="InterPro" id="IPR006015">
    <property type="entry name" value="Universal_stress_UspA"/>
</dbReference>
<dbReference type="PANTHER" id="PTHR31964:SF113">
    <property type="entry name" value="USPA DOMAIN-CONTAINING PROTEIN"/>
    <property type="match status" value="1"/>
</dbReference>
<keyword evidence="4" id="KW-1185">Reference proteome</keyword>
<gene>
    <name evidence="3" type="ORF">ACFQ13_09585</name>
</gene>
<dbReference type="PRINTS" id="PR01438">
    <property type="entry name" value="UNVRSLSTRESS"/>
</dbReference>
<reference evidence="4" key="1">
    <citation type="journal article" date="2019" name="Int. J. Syst. Evol. Microbiol.">
        <title>The Global Catalogue of Microorganisms (GCM) 10K type strain sequencing project: providing services to taxonomists for standard genome sequencing and annotation.</title>
        <authorList>
            <consortium name="The Broad Institute Genomics Platform"/>
            <consortium name="The Broad Institute Genome Sequencing Center for Infectious Disease"/>
            <person name="Wu L."/>
            <person name="Ma J."/>
        </authorList>
    </citation>
    <scope>NUCLEOTIDE SEQUENCE [LARGE SCALE GENOMIC DNA]</scope>
    <source>
        <strain evidence="4">CCUG 56098</strain>
    </source>
</reference>
<dbReference type="CDD" id="cd00293">
    <property type="entry name" value="USP-like"/>
    <property type="match status" value="1"/>
</dbReference>
<evidence type="ECO:0000313" key="3">
    <source>
        <dbReference type="EMBL" id="MFD1016169.1"/>
    </source>
</evidence>
<sequence>MRQILLPTDFSKNAWNAITYAVQLFKDEACTFHILNVYTPIIYHLEYVVGYPEQFGLVDAVRDTSKRHLEETLTKIKTTLNLHEGHEFKTYSKFDTVHAGIKTAVEDLNIDLIIMGTKGATGAKEVLFGSNTVHLFNAINCPILAIPSQFTFEAPHELLFPTDLELNYEAVPLQVLKHIVTKNHARLNVMHVSTGYELTEKQEQNKATLAAQFKNQAYLYHDIQHNEIPKAINEFQVKHKIDLLVMINNKHSFFENLFFKKTLHQIGFHLNVPFLVLPSAL</sequence>
<name>A0ABW3KQW0_9FLAO</name>
<dbReference type="Pfam" id="PF00582">
    <property type="entry name" value="Usp"/>
    <property type="match status" value="1"/>
</dbReference>
<dbReference type="Proteomes" id="UP001597086">
    <property type="component" value="Unassembled WGS sequence"/>
</dbReference>
<dbReference type="EMBL" id="JBHTKM010000063">
    <property type="protein sequence ID" value="MFD1016169.1"/>
    <property type="molecule type" value="Genomic_DNA"/>
</dbReference>